<dbReference type="PANTHER" id="PTHR46905:SF7">
    <property type="entry name" value="RING-H2 FINGER PROTEIN ATL78"/>
    <property type="match status" value="1"/>
</dbReference>
<evidence type="ECO:0000256" key="11">
    <source>
        <dbReference type="SAM" id="Phobius"/>
    </source>
</evidence>
<dbReference type="GO" id="GO:0046872">
    <property type="term" value="F:metal ion binding"/>
    <property type="evidence" value="ECO:0007669"/>
    <property type="project" value="UniProtKB-KW"/>
</dbReference>
<dbReference type="Proteomes" id="UP000298416">
    <property type="component" value="Unassembled WGS sequence"/>
</dbReference>
<keyword evidence="4" id="KW-0808">Transferase</keyword>
<keyword evidence="7" id="KW-0862">Zinc</keyword>
<evidence type="ECO:0000256" key="10">
    <source>
        <dbReference type="ARBA" id="ARBA00024209"/>
    </source>
</evidence>
<evidence type="ECO:0000256" key="4">
    <source>
        <dbReference type="ARBA" id="ARBA00022679"/>
    </source>
</evidence>
<sequence length="143" mass="15855">MRKIPSIVARAAMAVAEFDSQSHSHISPSPPPVSHLERCDAKNCPWWPYSSSKEFKANTALIIAVLFCALAFNAGIRYIVRLYCGERRSGAEEEIRVLSYSEGMKLGGEETECIICLGDFAVGEKIEFSINEESQEEFTGDES</sequence>
<evidence type="ECO:0000256" key="1">
    <source>
        <dbReference type="ARBA" id="ARBA00000900"/>
    </source>
</evidence>
<dbReference type="GO" id="GO:0061630">
    <property type="term" value="F:ubiquitin protein ligase activity"/>
    <property type="evidence" value="ECO:0007669"/>
    <property type="project" value="UniProtKB-EC"/>
</dbReference>
<evidence type="ECO:0000256" key="5">
    <source>
        <dbReference type="ARBA" id="ARBA00022692"/>
    </source>
</evidence>
<evidence type="ECO:0000256" key="9">
    <source>
        <dbReference type="ARBA" id="ARBA00023136"/>
    </source>
</evidence>
<comment type="caution">
    <text evidence="12">The sequence shown here is derived from an EMBL/GenBank/DDBJ whole genome shotgun (WGS) entry which is preliminary data.</text>
</comment>
<reference evidence="12" key="1">
    <citation type="submission" date="2018-01" db="EMBL/GenBank/DDBJ databases">
        <authorList>
            <person name="Mao J.F."/>
        </authorList>
    </citation>
    <scope>NUCLEOTIDE SEQUENCE</scope>
    <source>
        <strain evidence="12">Huo1</strain>
        <tissue evidence="12">Leaf</tissue>
    </source>
</reference>
<dbReference type="EMBL" id="PNBA02000009">
    <property type="protein sequence ID" value="KAG6414122.1"/>
    <property type="molecule type" value="Genomic_DNA"/>
</dbReference>
<keyword evidence="8 11" id="KW-1133">Transmembrane helix</keyword>
<dbReference type="EC" id="2.3.2.27" evidence="3"/>
<organism evidence="12">
    <name type="scientific">Salvia splendens</name>
    <name type="common">Scarlet sage</name>
    <dbReference type="NCBI Taxonomy" id="180675"/>
    <lineage>
        <taxon>Eukaryota</taxon>
        <taxon>Viridiplantae</taxon>
        <taxon>Streptophyta</taxon>
        <taxon>Embryophyta</taxon>
        <taxon>Tracheophyta</taxon>
        <taxon>Spermatophyta</taxon>
        <taxon>Magnoliopsida</taxon>
        <taxon>eudicotyledons</taxon>
        <taxon>Gunneridae</taxon>
        <taxon>Pentapetalae</taxon>
        <taxon>asterids</taxon>
        <taxon>lamiids</taxon>
        <taxon>Lamiales</taxon>
        <taxon>Lamiaceae</taxon>
        <taxon>Nepetoideae</taxon>
        <taxon>Mentheae</taxon>
        <taxon>Salviinae</taxon>
        <taxon>Salvia</taxon>
        <taxon>Salvia subgen. Calosphace</taxon>
        <taxon>core Calosphace</taxon>
    </lineage>
</organism>
<comment type="similarity">
    <text evidence="10">Belongs to the RING-type zinc finger family. ATL subfamily.</text>
</comment>
<dbReference type="AlphaFoldDB" id="A0A8X8ZQE2"/>
<name>A0A8X8ZQE2_SALSN</name>
<evidence type="ECO:0000256" key="2">
    <source>
        <dbReference type="ARBA" id="ARBA00004167"/>
    </source>
</evidence>
<gene>
    <name evidence="12" type="ORF">SASPL_126840</name>
</gene>
<keyword evidence="6" id="KW-0479">Metal-binding</keyword>
<protein>
    <recommendedName>
        <fullName evidence="3">RING-type E3 ubiquitin transferase</fullName>
        <ecNumber evidence="3">2.3.2.27</ecNumber>
    </recommendedName>
</protein>
<keyword evidence="13" id="KW-1185">Reference proteome</keyword>
<keyword evidence="5 11" id="KW-0812">Transmembrane</keyword>
<keyword evidence="9 11" id="KW-0472">Membrane</keyword>
<evidence type="ECO:0000313" key="13">
    <source>
        <dbReference type="Proteomes" id="UP000298416"/>
    </source>
</evidence>
<evidence type="ECO:0000256" key="8">
    <source>
        <dbReference type="ARBA" id="ARBA00022989"/>
    </source>
</evidence>
<accession>A0A8X8ZQE2</accession>
<dbReference type="GO" id="GO:0016567">
    <property type="term" value="P:protein ubiquitination"/>
    <property type="evidence" value="ECO:0007669"/>
    <property type="project" value="InterPro"/>
</dbReference>
<evidence type="ECO:0000256" key="7">
    <source>
        <dbReference type="ARBA" id="ARBA00022833"/>
    </source>
</evidence>
<feature type="transmembrane region" description="Helical" evidence="11">
    <location>
        <begin position="60"/>
        <end position="80"/>
    </location>
</feature>
<evidence type="ECO:0000256" key="6">
    <source>
        <dbReference type="ARBA" id="ARBA00022723"/>
    </source>
</evidence>
<reference evidence="12" key="2">
    <citation type="submission" date="2020-08" db="EMBL/GenBank/DDBJ databases">
        <title>Plant Genome Project.</title>
        <authorList>
            <person name="Zhang R.-G."/>
        </authorList>
    </citation>
    <scope>NUCLEOTIDE SEQUENCE</scope>
    <source>
        <strain evidence="12">Huo1</strain>
        <tissue evidence="12">Leaf</tissue>
    </source>
</reference>
<comment type="subcellular location">
    <subcellularLocation>
        <location evidence="2">Membrane</location>
        <topology evidence="2">Single-pass membrane protein</topology>
    </subcellularLocation>
</comment>
<dbReference type="PANTHER" id="PTHR46905">
    <property type="entry name" value="RING-H2 FINGER PROTEIN ATL78"/>
    <property type="match status" value="1"/>
</dbReference>
<dbReference type="GO" id="GO:0016020">
    <property type="term" value="C:membrane"/>
    <property type="evidence" value="ECO:0007669"/>
    <property type="project" value="UniProtKB-SubCell"/>
</dbReference>
<dbReference type="InterPro" id="IPR044602">
    <property type="entry name" value="ATL10/ATL72-79-like"/>
</dbReference>
<proteinExistence type="inferred from homology"/>
<evidence type="ECO:0000256" key="3">
    <source>
        <dbReference type="ARBA" id="ARBA00012483"/>
    </source>
</evidence>
<evidence type="ECO:0000313" key="12">
    <source>
        <dbReference type="EMBL" id="KAG6414122.1"/>
    </source>
</evidence>
<comment type="catalytic activity">
    <reaction evidence="1">
        <text>S-ubiquitinyl-[E2 ubiquitin-conjugating enzyme]-L-cysteine + [acceptor protein]-L-lysine = [E2 ubiquitin-conjugating enzyme]-L-cysteine + N(6)-ubiquitinyl-[acceptor protein]-L-lysine.</text>
        <dbReference type="EC" id="2.3.2.27"/>
    </reaction>
</comment>